<dbReference type="CDD" id="cd04301">
    <property type="entry name" value="NAT_SF"/>
    <property type="match status" value="1"/>
</dbReference>
<reference evidence="6 7" key="1">
    <citation type="journal article" date="2019" name="Nat. Med.">
        <title>A library of human gut bacterial isolates paired with longitudinal multiomics data enables mechanistic microbiome research.</title>
        <authorList>
            <person name="Poyet M."/>
            <person name="Groussin M."/>
            <person name="Gibbons S.M."/>
            <person name="Avila-Pacheco J."/>
            <person name="Jiang X."/>
            <person name="Kearney S.M."/>
            <person name="Perrotta A.R."/>
            <person name="Berdy B."/>
            <person name="Zhao S."/>
            <person name="Lieberman T.D."/>
            <person name="Swanson P.K."/>
            <person name="Smith M."/>
            <person name="Roesemann S."/>
            <person name="Alexander J.E."/>
            <person name="Rich S.A."/>
            <person name="Livny J."/>
            <person name="Vlamakis H."/>
            <person name="Clish C."/>
            <person name="Bullock K."/>
            <person name="Deik A."/>
            <person name="Scott J."/>
            <person name="Pierce K.A."/>
            <person name="Xavier R.J."/>
            <person name="Alm E.J."/>
        </authorList>
    </citation>
    <scope>NUCLEOTIDE SEQUENCE [LARGE SCALE GENOMIC DNA]</scope>
    <source>
        <strain evidence="4 6">BIOML-A4</strain>
        <strain evidence="5 7">BIOML-A5</strain>
    </source>
</reference>
<dbReference type="SUPFAM" id="SSF55729">
    <property type="entry name" value="Acyl-CoA N-acyltransferases (Nat)"/>
    <property type="match status" value="1"/>
</dbReference>
<name>A0A6N7S5U4_9FIRM</name>
<dbReference type="GO" id="GO:0016747">
    <property type="term" value="F:acyltransferase activity, transferring groups other than amino-acyl groups"/>
    <property type="evidence" value="ECO:0007669"/>
    <property type="project" value="InterPro"/>
</dbReference>
<evidence type="ECO:0000256" key="2">
    <source>
        <dbReference type="ARBA" id="ARBA00023315"/>
    </source>
</evidence>
<feature type="domain" description="N-acetyltransferase" evidence="3">
    <location>
        <begin position="1"/>
        <end position="142"/>
    </location>
</feature>
<dbReference type="EMBL" id="WKPJ01000007">
    <property type="protein sequence ID" value="MSA88990.1"/>
    <property type="molecule type" value="Genomic_DNA"/>
</dbReference>
<evidence type="ECO:0000313" key="6">
    <source>
        <dbReference type="Proteomes" id="UP000433575"/>
    </source>
</evidence>
<evidence type="ECO:0000256" key="1">
    <source>
        <dbReference type="ARBA" id="ARBA00022679"/>
    </source>
</evidence>
<dbReference type="PANTHER" id="PTHR43877:SF2">
    <property type="entry name" value="AMINOALKYLPHOSPHONATE N-ACETYLTRANSFERASE-RELATED"/>
    <property type="match status" value="1"/>
</dbReference>
<evidence type="ECO:0000259" key="3">
    <source>
        <dbReference type="PROSITE" id="PS51186"/>
    </source>
</evidence>
<gene>
    <name evidence="5" type="ORF">GKD88_06390</name>
    <name evidence="4" type="ORF">GKE08_06595</name>
</gene>
<dbReference type="Proteomes" id="UP000433575">
    <property type="component" value="Unassembled WGS sequence"/>
</dbReference>
<proteinExistence type="predicted"/>
<dbReference type="InterPro" id="IPR016181">
    <property type="entry name" value="Acyl_CoA_acyltransferase"/>
</dbReference>
<dbReference type="Proteomes" id="UP000480929">
    <property type="component" value="Unassembled WGS sequence"/>
</dbReference>
<evidence type="ECO:0000313" key="7">
    <source>
        <dbReference type="Proteomes" id="UP000480929"/>
    </source>
</evidence>
<evidence type="ECO:0000313" key="5">
    <source>
        <dbReference type="EMBL" id="MSC32744.1"/>
    </source>
</evidence>
<protein>
    <submittedName>
        <fullName evidence="4">GNAT family N-acetyltransferase</fullName>
    </submittedName>
</protein>
<sequence>MEIKAARWEDCGQVAALIEQLEEMPIDKARFEAVYRANLSNPQIDYRTAWINGVLAGFLSVHIQNLLHHTSAIAEIEELVVDVRYRGQGVGKCLFDQAKKIAAQAGCPQLECACNQRRTASHEFYKRQGMACRHYKFTLPLK</sequence>
<evidence type="ECO:0000313" key="4">
    <source>
        <dbReference type="EMBL" id="MSA88990.1"/>
    </source>
</evidence>
<dbReference type="PROSITE" id="PS51186">
    <property type="entry name" value="GNAT"/>
    <property type="match status" value="1"/>
</dbReference>
<dbReference type="EMBL" id="WKPI01000008">
    <property type="protein sequence ID" value="MSC32744.1"/>
    <property type="molecule type" value="Genomic_DNA"/>
</dbReference>
<keyword evidence="7" id="KW-1185">Reference proteome</keyword>
<comment type="caution">
    <text evidence="4">The sequence shown here is derived from an EMBL/GenBank/DDBJ whole genome shotgun (WGS) entry which is preliminary data.</text>
</comment>
<dbReference type="InterPro" id="IPR000182">
    <property type="entry name" value="GNAT_dom"/>
</dbReference>
<dbReference type="PANTHER" id="PTHR43877">
    <property type="entry name" value="AMINOALKYLPHOSPHONATE N-ACETYLTRANSFERASE-RELATED-RELATED"/>
    <property type="match status" value="1"/>
</dbReference>
<organism evidence="4 6">
    <name type="scientific">Holdemania massiliensis</name>
    <dbReference type="NCBI Taxonomy" id="1468449"/>
    <lineage>
        <taxon>Bacteria</taxon>
        <taxon>Bacillati</taxon>
        <taxon>Bacillota</taxon>
        <taxon>Erysipelotrichia</taxon>
        <taxon>Erysipelotrichales</taxon>
        <taxon>Erysipelotrichaceae</taxon>
        <taxon>Holdemania</taxon>
    </lineage>
</organism>
<keyword evidence="2" id="KW-0012">Acyltransferase</keyword>
<dbReference type="Gene3D" id="3.40.630.30">
    <property type="match status" value="1"/>
</dbReference>
<accession>A0A6N7S5U4</accession>
<dbReference type="AlphaFoldDB" id="A0A6N7S5U4"/>
<dbReference type="Pfam" id="PF00583">
    <property type="entry name" value="Acetyltransf_1"/>
    <property type="match status" value="1"/>
</dbReference>
<keyword evidence="1 4" id="KW-0808">Transferase</keyword>
<dbReference type="InterPro" id="IPR050832">
    <property type="entry name" value="Bact_Acetyltransf"/>
</dbReference>